<dbReference type="RefSeq" id="WP_304376049.1">
    <property type="nucleotide sequence ID" value="NZ_JAUOZU010000006.1"/>
</dbReference>
<dbReference type="InterPro" id="IPR050789">
    <property type="entry name" value="Diverse_Enzym_Activities"/>
</dbReference>
<dbReference type="PANTHER" id="PTHR43283">
    <property type="entry name" value="BETA-LACTAMASE-RELATED"/>
    <property type="match status" value="1"/>
</dbReference>
<dbReference type="PANTHER" id="PTHR43283:SF7">
    <property type="entry name" value="BETA-LACTAMASE-RELATED DOMAIN-CONTAINING PROTEIN"/>
    <property type="match status" value="1"/>
</dbReference>
<name>A0ABT8YKB4_9HYPH</name>
<dbReference type="InterPro" id="IPR001466">
    <property type="entry name" value="Beta-lactam-related"/>
</dbReference>
<organism evidence="2 3">
    <name type="scientific">Rhizobium alvei</name>
    <dbReference type="NCBI Taxonomy" id="1132659"/>
    <lineage>
        <taxon>Bacteria</taxon>
        <taxon>Pseudomonadati</taxon>
        <taxon>Pseudomonadota</taxon>
        <taxon>Alphaproteobacteria</taxon>
        <taxon>Hyphomicrobiales</taxon>
        <taxon>Rhizobiaceae</taxon>
        <taxon>Rhizobium/Agrobacterium group</taxon>
        <taxon>Rhizobium</taxon>
    </lineage>
</organism>
<dbReference type="EMBL" id="JAUOZU010000006">
    <property type="protein sequence ID" value="MDO6964141.1"/>
    <property type="molecule type" value="Genomic_DNA"/>
</dbReference>
<dbReference type="Proteomes" id="UP001174932">
    <property type="component" value="Unassembled WGS sequence"/>
</dbReference>
<evidence type="ECO:0000313" key="3">
    <source>
        <dbReference type="Proteomes" id="UP001174932"/>
    </source>
</evidence>
<evidence type="ECO:0000313" key="2">
    <source>
        <dbReference type="EMBL" id="MDO6964141.1"/>
    </source>
</evidence>
<protein>
    <submittedName>
        <fullName evidence="2">Serine hydrolase</fullName>
        <ecNumber evidence="2">3.-.-.-</ecNumber>
    </submittedName>
</protein>
<keyword evidence="3" id="KW-1185">Reference proteome</keyword>
<evidence type="ECO:0000259" key="1">
    <source>
        <dbReference type="Pfam" id="PF00144"/>
    </source>
</evidence>
<feature type="domain" description="Beta-lactamase-related" evidence="1">
    <location>
        <begin position="75"/>
        <end position="358"/>
    </location>
</feature>
<dbReference type="Gene3D" id="3.40.710.10">
    <property type="entry name" value="DD-peptidase/beta-lactamase superfamily"/>
    <property type="match status" value="1"/>
</dbReference>
<reference evidence="2" key="1">
    <citation type="journal article" date="2015" name="Int. J. Syst. Evol. Microbiol.">
        <title>Rhizobium alvei sp. nov., isolated from a freshwater river.</title>
        <authorList>
            <person name="Sheu S.Y."/>
            <person name="Huang H.W."/>
            <person name="Young C.C."/>
            <person name="Chen W.M."/>
        </authorList>
    </citation>
    <scope>NUCLEOTIDE SEQUENCE</scope>
    <source>
        <strain evidence="2">TNR-22</strain>
    </source>
</reference>
<sequence>MTSETEMPADLSNWRLHPQNSWSFRHVDRLVTCHNIAAGNGTASPQPKGERLDLDTLTVGETTATNLLNGSYTDAFMVLKNGSVVADYYRPGVEPSDRHIVFSVSKSITATLAGVLVAEGKLVPDAPVSHYVPEIAGSAYEDATVRHVLDMTVSIRFIEDYLDPLGDVARYRVAMDWNPPTNFAYQGGLHDFLPTLKRGTEPHGHRFHYVSPNSDLLGWILERASGETLAQLMSRGLWQPLGSESDALVTVDRHGAARTAGGICTTIADLARFGNMLCNLGQVDGRQVIPASWIEDITSGGDSEAWSRGDMITLFPKATYRSKWYRPAAWPGTLFAIGIHGQWIYIDREKSVVAVKQSCQPLPVDAALDQEILSLFRALSEAL</sequence>
<gene>
    <name evidence="2" type="ORF">Q4481_09250</name>
</gene>
<dbReference type="SUPFAM" id="SSF56601">
    <property type="entry name" value="beta-lactamase/transpeptidase-like"/>
    <property type="match status" value="1"/>
</dbReference>
<comment type="caution">
    <text evidence="2">The sequence shown here is derived from an EMBL/GenBank/DDBJ whole genome shotgun (WGS) entry which is preliminary data.</text>
</comment>
<dbReference type="GO" id="GO:0016787">
    <property type="term" value="F:hydrolase activity"/>
    <property type="evidence" value="ECO:0007669"/>
    <property type="project" value="UniProtKB-KW"/>
</dbReference>
<keyword evidence="2" id="KW-0378">Hydrolase</keyword>
<proteinExistence type="predicted"/>
<dbReference type="EC" id="3.-.-.-" evidence="2"/>
<accession>A0ABT8YKB4</accession>
<dbReference type="Pfam" id="PF00144">
    <property type="entry name" value="Beta-lactamase"/>
    <property type="match status" value="1"/>
</dbReference>
<reference evidence="2" key="2">
    <citation type="submission" date="2023-07" db="EMBL/GenBank/DDBJ databases">
        <authorList>
            <person name="Shen H."/>
        </authorList>
    </citation>
    <scope>NUCLEOTIDE SEQUENCE</scope>
    <source>
        <strain evidence="2">TNR-22</strain>
    </source>
</reference>
<dbReference type="InterPro" id="IPR012338">
    <property type="entry name" value="Beta-lactam/transpept-like"/>
</dbReference>